<organism evidence="3 4">
    <name type="scientific">Sanghuangporus baumii</name>
    <name type="common">Phellinus baumii</name>
    <dbReference type="NCBI Taxonomy" id="108892"/>
    <lineage>
        <taxon>Eukaryota</taxon>
        <taxon>Fungi</taxon>
        <taxon>Dikarya</taxon>
        <taxon>Basidiomycota</taxon>
        <taxon>Agaricomycotina</taxon>
        <taxon>Agaricomycetes</taxon>
        <taxon>Hymenochaetales</taxon>
        <taxon>Hymenochaetaceae</taxon>
        <taxon>Sanghuangporus</taxon>
    </lineage>
</organism>
<evidence type="ECO:0000256" key="1">
    <source>
        <dbReference type="SAM" id="MobiDB-lite"/>
    </source>
</evidence>
<proteinExistence type="predicted"/>
<feature type="domain" description="Programmed cell death protein 2 C-terminal" evidence="2">
    <location>
        <begin position="307"/>
        <end position="490"/>
    </location>
</feature>
<feature type="region of interest" description="Disordered" evidence="1">
    <location>
        <begin position="156"/>
        <end position="290"/>
    </location>
</feature>
<dbReference type="Pfam" id="PF04194">
    <property type="entry name" value="PDCD2_C"/>
    <property type="match status" value="1"/>
</dbReference>
<dbReference type="EMBL" id="LNZH02000144">
    <property type="protein sequence ID" value="OCB89971.1"/>
    <property type="molecule type" value="Genomic_DNA"/>
</dbReference>
<feature type="region of interest" description="Disordered" evidence="1">
    <location>
        <begin position="1"/>
        <end position="24"/>
    </location>
</feature>
<feature type="compositionally biased region" description="Basic and acidic residues" evidence="1">
    <location>
        <begin position="166"/>
        <end position="175"/>
    </location>
</feature>
<feature type="compositionally biased region" description="Polar residues" evidence="1">
    <location>
        <begin position="353"/>
        <end position="371"/>
    </location>
</feature>
<feature type="region of interest" description="Disordered" evidence="1">
    <location>
        <begin position="411"/>
        <end position="432"/>
    </location>
</feature>
<evidence type="ECO:0000259" key="2">
    <source>
        <dbReference type="Pfam" id="PF04194"/>
    </source>
</evidence>
<keyword evidence="4" id="KW-1185">Reference proteome</keyword>
<evidence type="ECO:0000313" key="4">
    <source>
        <dbReference type="Proteomes" id="UP000757232"/>
    </source>
</evidence>
<comment type="caution">
    <text evidence="3">The sequence shown here is derived from an EMBL/GenBank/DDBJ whole genome shotgun (WGS) entry which is preliminary data.</text>
</comment>
<dbReference type="GO" id="GO:0005737">
    <property type="term" value="C:cytoplasm"/>
    <property type="evidence" value="ECO:0007669"/>
    <property type="project" value="InterPro"/>
</dbReference>
<protein>
    <recommendedName>
        <fullName evidence="2">Programmed cell death protein 2 C-terminal domain-containing protein</fullName>
    </recommendedName>
</protein>
<dbReference type="GO" id="GO:0030490">
    <property type="term" value="P:maturation of SSU-rRNA"/>
    <property type="evidence" value="ECO:0007669"/>
    <property type="project" value="TreeGrafter"/>
</dbReference>
<feature type="compositionally biased region" description="Acidic residues" evidence="1">
    <location>
        <begin position="176"/>
        <end position="201"/>
    </location>
</feature>
<sequence>MAIPTKHEDDWSDSDEEDECSDVETSVLLGIPDGEIEKQGDLDDAAVSRIGGHPLWCPFENSPMDRALYVFGCSRRECQHKPGSIRAFRGLRYNATYAARLEKKRAREREKEAARFKEEEEKKKSVAKVNPFSMTSSAVPSVGLFGVAPTFGNGLGTQLFGTSEPDFSKIDPSPEKDDDEEAPPPPESESESEPEDADAESTSESSEKSILAAPAHTPSSSSPWLAAPAYTPPFYLSTAQEYVPPAPKPPKLSSSVQEGDEGDEDGKGRGKSKKAELRRAEKEKEDEKDRKAWENAMEGYEDSLEVDKVFEKFARVAGYEGEQCIRYELGGTPLPYSNDTIFKCLFPSPSASISTMTPVSSSTKFTPSTVTPARRMYDPRSNLITPCPRCGGPRTFECQLMPHLISVFHSNHSQKRKQGQAPVSEEPEARKQEIESFLRGSGQGGGGEKASGMEWGTCMVFSCSQDCCLDPVNKEEAKELWAEELVLVQWDE</sequence>
<dbReference type="PANTHER" id="PTHR47524">
    <property type="entry name" value="20S RRNA ACCUMULATION PROTEIN 4"/>
    <property type="match status" value="1"/>
</dbReference>
<feature type="compositionally biased region" description="Basic and acidic residues" evidence="1">
    <location>
        <begin position="265"/>
        <end position="290"/>
    </location>
</feature>
<name>A0A9Q5NAL2_SANBA</name>
<feature type="compositionally biased region" description="Acidic residues" evidence="1">
    <location>
        <begin position="10"/>
        <end position="22"/>
    </location>
</feature>
<reference evidence="3" key="1">
    <citation type="submission" date="2016-06" db="EMBL/GenBank/DDBJ databases">
        <title>Draft Genome sequence of the fungus Inonotus baumii.</title>
        <authorList>
            <person name="Zhu H."/>
            <person name="Lin W."/>
        </authorList>
    </citation>
    <scope>NUCLEOTIDE SEQUENCE</scope>
    <source>
        <strain evidence="3">821</strain>
    </source>
</reference>
<dbReference type="AlphaFoldDB" id="A0A9Q5NAL2"/>
<feature type="compositionally biased region" description="Low complexity" evidence="1">
    <location>
        <begin position="202"/>
        <end position="229"/>
    </location>
</feature>
<dbReference type="InterPro" id="IPR007320">
    <property type="entry name" value="PDCD2_C"/>
</dbReference>
<dbReference type="OrthoDB" id="443682at2759"/>
<accession>A0A9Q5NAL2</accession>
<dbReference type="Proteomes" id="UP000757232">
    <property type="component" value="Unassembled WGS sequence"/>
</dbReference>
<feature type="region of interest" description="Disordered" evidence="1">
    <location>
        <begin position="353"/>
        <end position="374"/>
    </location>
</feature>
<gene>
    <name evidence="3" type="ORF">A7U60_g2826</name>
</gene>
<evidence type="ECO:0000313" key="3">
    <source>
        <dbReference type="EMBL" id="OCB89971.1"/>
    </source>
</evidence>
<dbReference type="PANTHER" id="PTHR47524:SF1">
    <property type="entry name" value="20S RRNA ACCUMULATION PROTEIN 4"/>
    <property type="match status" value="1"/>
</dbReference>